<gene>
    <name evidence="5" type="ORF">SAMN04489714_0281</name>
</gene>
<dbReference type="InterPro" id="IPR004381">
    <property type="entry name" value="Glycerate_kinase"/>
</dbReference>
<reference evidence="5 6" key="1">
    <citation type="submission" date="2016-10" db="EMBL/GenBank/DDBJ databases">
        <authorList>
            <person name="Varghese N."/>
            <person name="Submissions S."/>
        </authorList>
    </citation>
    <scope>NUCLEOTIDE SEQUENCE [LARGE SCALE GENOMIC DNA]</scope>
    <source>
        <strain evidence="5 6">DSM 9169</strain>
    </source>
</reference>
<dbReference type="PIRSF" id="PIRSF006078">
    <property type="entry name" value="GlxK"/>
    <property type="match status" value="1"/>
</dbReference>
<evidence type="ECO:0000256" key="4">
    <source>
        <dbReference type="PIRNR" id="PIRNR006078"/>
    </source>
</evidence>
<keyword evidence="3 4" id="KW-0418">Kinase</keyword>
<accession>A0ABY0V582</accession>
<dbReference type="NCBIfam" id="TIGR00045">
    <property type="entry name" value="glycerate kinase"/>
    <property type="match status" value="1"/>
</dbReference>
<organism evidence="5 6">
    <name type="scientific">Schaalia radingae</name>
    <dbReference type="NCBI Taxonomy" id="131110"/>
    <lineage>
        <taxon>Bacteria</taxon>
        <taxon>Bacillati</taxon>
        <taxon>Actinomycetota</taxon>
        <taxon>Actinomycetes</taxon>
        <taxon>Actinomycetales</taxon>
        <taxon>Actinomycetaceae</taxon>
        <taxon>Schaalia</taxon>
    </lineage>
</organism>
<proteinExistence type="inferred from homology"/>
<keyword evidence="6" id="KW-1185">Reference proteome</keyword>
<dbReference type="Pfam" id="PF02595">
    <property type="entry name" value="Gly_kinase"/>
    <property type="match status" value="1"/>
</dbReference>
<dbReference type="InterPro" id="IPR018197">
    <property type="entry name" value="Glycerate_kinase_RE-like"/>
</dbReference>
<dbReference type="GO" id="GO:0016301">
    <property type="term" value="F:kinase activity"/>
    <property type="evidence" value="ECO:0007669"/>
    <property type="project" value="UniProtKB-KW"/>
</dbReference>
<dbReference type="Gene3D" id="3.90.1510.10">
    <property type="entry name" value="Glycerate kinase, domain 2"/>
    <property type="match status" value="1"/>
</dbReference>
<evidence type="ECO:0000313" key="5">
    <source>
        <dbReference type="EMBL" id="SDT86261.1"/>
    </source>
</evidence>
<dbReference type="EMBL" id="LT629792">
    <property type="protein sequence ID" value="SDT86261.1"/>
    <property type="molecule type" value="Genomic_DNA"/>
</dbReference>
<dbReference type="SUPFAM" id="SSF110738">
    <property type="entry name" value="Glycerate kinase I"/>
    <property type="match status" value="1"/>
</dbReference>
<comment type="similarity">
    <text evidence="1 4">Belongs to the glycerate kinase type-1 family.</text>
</comment>
<evidence type="ECO:0000256" key="3">
    <source>
        <dbReference type="ARBA" id="ARBA00022777"/>
    </source>
</evidence>
<keyword evidence="2 4" id="KW-0808">Transferase</keyword>
<name>A0ABY0V582_9ACTO</name>
<dbReference type="PANTHER" id="PTHR21599:SF0">
    <property type="entry name" value="GLYCERATE KINASE"/>
    <property type="match status" value="1"/>
</dbReference>
<dbReference type="PANTHER" id="PTHR21599">
    <property type="entry name" value="GLYCERATE KINASE"/>
    <property type="match status" value="1"/>
</dbReference>
<evidence type="ECO:0000256" key="1">
    <source>
        <dbReference type="ARBA" id="ARBA00006284"/>
    </source>
</evidence>
<evidence type="ECO:0000256" key="2">
    <source>
        <dbReference type="ARBA" id="ARBA00022679"/>
    </source>
</evidence>
<dbReference type="RefSeq" id="WP_092648196.1">
    <property type="nucleotide sequence ID" value="NZ_LT629792.1"/>
</dbReference>
<protein>
    <submittedName>
        <fullName evidence="5">Glycerate kinase</fullName>
    </submittedName>
</protein>
<dbReference type="InterPro" id="IPR018193">
    <property type="entry name" value="Glyc_kinase_flavodox-like_fold"/>
</dbReference>
<sequence>MKIVCAPDSFKGSMTAMQAARALADGVRAVVPDAQCEVVPLADGGEGFAQAIADALGAQFHIVEVHDSLGRPREAGFWTAGGSAVIEVAEAVGLGLVAACDRRICSMTSAGVGELISAALDLGVEEILIGLGGSGTNDGGAGMLRALGMSFIDEGGRDVDGSPECLGKVRRIDVSGLDGRLRDVRVRAACDVDNPLCGPRGASAVYGPQKGATPRDVKVLDRALATFAHADPAASAHADKAGAGAAGGLGFALSAFLGASLESGVDLVMEGVGLAEVLRGADLVLTGEGSIDRQSVMGKTISGVARLAREAGSVPVIACAGRIEQGQALTDELLRCGIIAAVPIVPGPCSTDEAVSSGERNLRATASRVMRIWMARAEKSPWCSR</sequence>
<dbReference type="Gene3D" id="3.40.50.10350">
    <property type="entry name" value="Glycerate kinase, domain 1"/>
    <property type="match status" value="1"/>
</dbReference>
<evidence type="ECO:0000313" key="6">
    <source>
        <dbReference type="Proteomes" id="UP000198976"/>
    </source>
</evidence>
<dbReference type="InterPro" id="IPR036129">
    <property type="entry name" value="Glycerate_kinase_sf"/>
</dbReference>
<dbReference type="Proteomes" id="UP000198976">
    <property type="component" value="Chromosome I"/>
</dbReference>